<keyword evidence="1" id="KW-1133">Transmembrane helix</keyword>
<comment type="caution">
    <text evidence="2">The sequence shown here is derived from an EMBL/GenBank/DDBJ whole genome shotgun (WGS) entry which is preliminary data.</text>
</comment>
<keyword evidence="1" id="KW-0472">Membrane</keyword>
<sequence length="84" mass="8574">MRCIGAMIARISNRPHSAAARIASNSETPMLIFAAATASSMAAVALSATCLFSLIMSLSFMRPAVQAGVSCSLNNLSASAALLL</sequence>
<accession>A0A109LFS6</accession>
<gene>
    <name evidence="2" type="ORF">PFLmoz3_03452</name>
</gene>
<evidence type="ECO:0000313" key="3">
    <source>
        <dbReference type="Proteomes" id="UP000061348"/>
    </source>
</evidence>
<dbReference type="EMBL" id="LCYA01000083">
    <property type="protein sequence ID" value="KWV86987.1"/>
    <property type="molecule type" value="Genomic_DNA"/>
</dbReference>
<evidence type="ECO:0000256" key="1">
    <source>
        <dbReference type="SAM" id="Phobius"/>
    </source>
</evidence>
<dbReference type="AlphaFoldDB" id="A0A109LFS6"/>
<evidence type="ECO:0000313" key="2">
    <source>
        <dbReference type="EMBL" id="KWV86987.1"/>
    </source>
</evidence>
<dbReference type="Proteomes" id="UP000061348">
    <property type="component" value="Unassembled WGS sequence"/>
</dbReference>
<feature type="transmembrane region" description="Helical" evidence="1">
    <location>
        <begin position="30"/>
        <end position="55"/>
    </location>
</feature>
<reference evidence="2 3" key="1">
    <citation type="submission" date="2015-05" db="EMBL/GenBank/DDBJ databases">
        <title>A genomic and transcriptomic approach to investigate the blue pigment phenotype in Pseudomonas fluorescens.</title>
        <authorList>
            <person name="Andreani N.A."/>
            <person name="Cardazzo B."/>
        </authorList>
    </citation>
    <scope>NUCLEOTIDE SEQUENCE [LARGE SCALE GENOMIC DNA]</scope>
    <source>
        <strain evidence="2 3">Ps_22</strain>
    </source>
</reference>
<protein>
    <submittedName>
        <fullName evidence="2">Uncharacterized protein</fullName>
    </submittedName>
</protein>
<organism evidence="2 3">
    <name type="scientific">Pseudomonas fluorescens</name>
    <dbReference type="NCBI Taxonomy" id="294"/>
    <lineage>
        <taxon>Bacteria</taxon>
        <taxon>Pseudomonadati</taxon>
        <taxon>Pseudomonadota</taxon>
        <taxon>Gammaproteobacteria</taxon>
        <taxon>Pseudomonadales</taxon>
        <taxon>Pseudomonadaceae</taxon>
        <taxon>Pseudomonas</taxon>
    </lineage>
</organism>
<name>A0A109LFS6_PSEFL</name>
<proteinExistence type="predicted"/>
<keyword evidence="1" id="KW-0812">Transmembrane</keyword>